<dbReference type="Proteomes" id="UP000813385">
    <property type="component" value="Unassembled WGS sequence"/>
</dbReference>
<proteinExistence type="inferred from homology"/>
<keyword evidence="3 7" id="KW-1133">Transmembrane helix</keyword>
<feature type="transmembrane region" description="Helical" evidence="7">
    <location>
        <begin position="25"/>
        <end position="50"/>
    </location>
</feature>
<name>A0A8K0X5X2_9PEZI</name>
<sequence>MSSPEIPSDTPLELIYPMPSGDPSLAYKVLCSTWTMITISGTFLALRLYCRAARVKQLWWDDYILTVGWAFLLASLCMQTFIFSNGYLITILGGPIVSPVNLASDSTMKMALAFSKTSFALTLLRLTKGWLKYVVIACAAVMDVTCLTHAVLVWKAPCGQEQLPFHIQPCWAYNSGIQMYMIGSSISAASDFILALIPISILWNLQMVKREKIGVAIAMSLGVLAGCVAISAAVQSYRVTTVVGTAFSYRLAELSIWIPAEPNATIVAASIPVLRVLFRDVKKRYGSKGPLGNGYLRSDGGSKFHNGTSGHVAEVSSAVKGDNDSETSILPSGGEGAGIRQTRQVTVEYGARDLFQGYGEAIEMDDCGGRQQNSRSHQQSS</sequence>
<dbReference type="EMBL" id="JAGPXD010000002">
    <property type="protein sequence ID" value="KAH7366974.1"/>
    <property type="molecule type" value="Genomic_DNA"/>
</dbReference>
<reference evidence="9" key="1">
    <citation type="journal article" date="2021" name="Nat. Commun.">
        <title>Genetic determinants of endophytism in the Arabidopsis root mycobiome.</title>
        <authorList>
            <person name="Mesny F."/>
            <person name="Miyauchi S."/>
            <person name="Thiergart T."/>
            <person name="Pickel B."/>
            <person name="Atanasova L."/>
            <person name="Karlsson M."/>
            <person name="Huettel B."/>
            <person name="Barry K.W."/>
            <person name="Haridas S."/>
            <person name="Chen C."/>
            <person name="Bauer D."/>
            <person name="Andreopoulos W."/>
            <person name="Pangilinan J."/>
            <person name="LaButti K."/>
            <person name="Riley R."/>
            <person name="Lipzen A."/>
            <person name="Clum A."/>
            <person name="Drula E."/>
            <person name="Henrissat B."/>
            <person name="Kohler A."/>
            <person name="Grigoriev I.V."/>
            <person name="Martin F.M."/>
            <person name="Hacquard S."/>
        </authorList>
    </citation>
    <scope>NUCLEOTIDE SEQUENCE</scope>
    <source>
        <strain evidence="9">MPI-CAGE-AT-0016</strain>
    </source>
</reference>
<keyword evidence="2 7" id="KW-0812">Transmembrane</keyword>
<feature type="domain" description="Rhodopsin" evidence="8">
    <location>
        <begin position="46"/>
        <end position="279"/>
    </location>
</feature>
<evidence type="ECO:0000256" key="5">
    <source>
        <dbReference type="ARBA" id="ARBA00038359"/>
    </source>
</evidence>
<feature type="transmembrane region" description="Helical" evidence="7">
    <location>
        <begin position="177"/>
        <end position="203"/>
    </location>
</feature>
<dbReference type="OrthoDB" id="5417887at2759"/>
<evidence type="ECO:0000256" key="7">
    <source>
        <dbReference type="SAM" id="Phobius"/>
    </source>
</evidence>
<dbReference type="AlphaFoldDB" id="A0A8K0X5X2"/>
<dbReference type="PANTHER" id="PTHR33048:SF42">
    <property type="entry name" value="INTEGRAL MEMBRANE PROTEIN"/>
    <property type="match status" value="1"/>
</dbReference>
<evidence type="ECO:0000256" key="3">
    <source>
        <dbReference type="ARBA" id="ARBA00022989"/>
    </source>
</evidence>
<dbReference type="PANTHER" id="PTHR33048">
    <property type="entry name" value="PTH11-LIKE INTEGRAL MEMBRANE PROTEIN (AFU_ORTHOLOGUE AFUA_5G11245)"/>
    <property type="match status" value="1"/>
</dbReference>
<evidence type="ECO:0000313" key="9">
    <source>
        <dbReference type="EMBL" id="KAH7366974.1"/>
    </source>
</evidence>
<evidence type="ECO:0000256" key="6">
    <source>
        <dbReference type="SAM" id="MobiDB-lite"/>
    </source>
</evidence>
<accession>A0A8K0X5X2</accession>
<feature type="transmembrane region" description="Helical" evidence="7">
    <location>
        <begin position="133"/>
        <end position="157"/>
    </location>
</feature>
<organism evidence="9 10">
    <name type="scientific">Plectosphaerella cucumerina</name>
    <dbReference type="NCBI Taxonomy" id="40658"/>
    <lineage>
        <taxon>Eukaryota</taxon>
        <taxon>Fungi</taxon>
        <taxon>Dikarya</taxon>
        <taxon>Ascomycota</taxon>
        <taxon>Pezizomycotina</taxon>
        <taxon>Sordariomycetes</taxon>
        <taxon>Hypocreomycetidae</taxon>
        <taxon>Glomerellales</taxon>
        <taxon>Plectosphaerellaceae</taxon>
        <taxon>Plectosphaerella</taxon>
    </lineage>
</organism>
<protein>
    <recommendedName>
        <fullName evidence="8">Rhodopsin domain-containing protein</fullName>
    </recommendedName>
</protein>
<feature type="region of interest" description="Disordered" evidence="6">
    <location>
        <begin position="316"/>
        <end position="341"/>
    </location>
</feature>
<comment type="caution">
    <text evidence="9">The sequence shown here is derived from an EMBL/GenBank/DDBJ whole genome shotgun (WGS) entry which is preliminary data.</text>
</comment>
<evidence type="ECO:0000259" key="8">
    <source>
        <dbReference type="Pfam" id="PF20684"/>
    </source>
</evidence>
<comment type="similarity">
    <text evidence="5">Belongs to the SAT4 family.</text>
</comment>
<evidence type="ECO:0000256" key="4">
    <source>
        <dbReference type="ARBA" id="ARBA00023136"/>
    </source>
</evidence>
<feature type="transmembrane region" description="Helical" evidence="7">
    <location>
        <begin position="62"/>
        <end position="88"/>
    </location>
</feature>
<evidence type="ECO:0000256" key="1">
    <source>
        <dbReference type="ARBA" id="ARBA00004141"/>
    </source>
</evidence>
<gene>
    <name evidence="9" type="ORF">B0T11DRAFT_336422</name>
</gene>
<dbReference type="Pfam" id="PF20684">
    <property type="entry name" value="Fung_rhodopsin"/>
    <property type="match status" value="1"/>
</dbReference>
<evidence type="ECO:0000256" key="2">
    <source>
        <dbReference type="ARBA" id="ARBA00022692"/>
    </source>
</evidence>
<evidence type="ECO:0000313" key="10">
    <source>
        <dbReference type="Proteomes" id="UP000813385"/>
    </source>
</evidence>
<keyword evidence="10" id="KW-1185">Reference proteome</keyword>
<feature type="transmembrane region" description="Helical" evidence="7">
    <location>
        <begin position="254"/>
        <end position="278"/>
    </location>
</feature>
<comment type="subcellular location">
    <subcellularLocation>
        <location evidence="1">Membrane</location>
        <topology evidence="1">Multi-pass membrane protein</topology>
    </subcellularLocation>
</comment>
<feature type="transmembrane region" description="Helical" evidence="7">
    <location>
        <begin position="215"/>
        <end position="234"/>
    </location>
</feature>
<keyword evidence="4 7" id="KW-0472">Membrane</keyword>
<dbReference type="InterPro" id="IPR052337">
    <property type="entry name" value="SAT4-like"/>
</dbReference>
<dbReference type="GO" id="GO:0016020">
    <property type="term" value="C:membrane"/>
    <property type="evidence" value="ECO:0007669"/>
    <property type="project" value="UniProtKB-SubCell"/>
</dbReference>
<dbReference type="InterPro" id="IPR049326">
    <property type="entry name" value="Rhodopsin_dom_fungi"/>
</dbReference>